<sequence>MLKLFKQAAKPSPSPLKERFFALSPTFLTFKYSLFVPWIDSPHIGTLTPCPSHTTHCFSFLSSSVMVPELEKPRVTEIQVRMDCNGCVQKIKKALLGISGVYELYIDFPQQKITIIGCADPEKIVKAIKKTRKTAIICSHTEPQAQPSDPDNQGEAAPQESANPPQQESATPPPSEGPPTEEASPAEAPPAEAPKDPPPPAESPKPDAAEAPASKPVQSSGPKDVEEVHVIYHHPPDFGYRYGYNPSMSSPNMGQGYISGYWHSYPTGPVFRPEPLAPVPAPPPPPTYVTHSYNTHRASPYVTGYEYTRPPPQYSHYTRPESYQQPQYSVHYSRPAESYPLPPQYTHYSRPERYREDYHYGNNGNGNITSVFSDENPNACRIV</sequence>
<feature type="domain" description="HMA" evidence="4">
    <location>
        <begin position="73"/>
        <end position="136"/>
    </location>
</feature>
<proteinExistence type="predicted"/>
<reference evidence="5" key="1">
    <citation type="journal article" date="2025" name="Foods">
        <title>Unveiling the Microbial Signatures of Arabica Coffee Cherries: Insights into Ripeness Specific Diversity, Functional Traits, and Implications for Quality and Safety.</title>
        <authorList>
            <consortium name="RefSeq"/>
            <person name="Tenea G.N."/>
            <person name="Cifuentes V."/>
            <person name="Reyes P."/>
            <person name="Cevallos-Vallejos M."/>
        </authorList>
    </citation>
    <scope>NUCLEOTIDE SEQUENCE [LARGE SCALE GENOMIC DNA]</scope>
</reference>
<feature type="compositionally biased region" description="Polar residues" evidence="3">
    <location>
        <begin position="141"/>
        <end position="151"/>
    </location>
</feature>
<dbReference type="InterPro" id="IPR036163">
    <property type="entry name" value="HMA_dom_sf"/>
</dbReference>
<dbReference type="OrthoDB" id="1919822at2759"/>
<dbReference type="PROSITE" id="PS50846">
    <property type="entry name" value="HMA_2"/>
    <property type="match status" value="1"/>
</dbReference>
<dbReference type="RefSeq" id="XP_027116638.1">
    <property type="nucleotide sequence ID" value="XM_027260837.2"/>
</dbReference>
<dbReference type="GO" id="GO:0016020">
    <property type="term" value="C:membrane"/>
    <property type="evidence" value="ECO:0007669"/>
    <property type="project" value="UniProtKB-SubCell"/>
</dbReference>
<protein>
    <recommendedName>
        <fullName evidence="4">HMA domain-containing protein</fullName>
    </recommendedName>
</protein>
<dbReference type="PANTHER" id="PTHR22814">
    <property type="entry name" value="COPPER TRANSPORT PROTEIN ATOX1-RELATED"/>
    <property type="match status" value="1"/>
</dbReference>
<organism evidence="5 6">
    <name type="scientific">Coffea arabica</name>
    <name type="common">Arabian coffee</name>
    <dbReference type="NCBI Taxonomy" id="13443"/>
    <lineage>
        <taxon>Eukaryota</taxon>
        <taxon>Viridiplantae</taxon>
        <taxon>Streptophyta</taxon>
        <taxon>Embryophyta</taxon>
        <taxon>Tracheophyta</taxon>
        <taxon>Spermatophyta</taxon>
        <taxon>Magnoliopsida</taxon>
        <taxon>eudicotyledons</taxon>
        <taxon>Gunneridae</taxon>
        <taxon>Pentapetalae</taxon>
        <taxon>asterids</taxon>
        <taxon>lamiids</taxon>
        <taxon>Gentianales</taxon>
        <taxon>Rubiaceae</taxon>
        <taxon>Ixoroideae</taxon>
        <taxon>Gardenieae complex</taxon>
        <taxon>Bertiereae - Coffeeae clade</taxon>
        <taxon>Coffeeae</taxon>
        <taxon>Coffea</taxon>
    </lineage>
</organism>
<evidence type="ECO:0000313" key="6">
    <source>
        <dbReference type="RefSeq" id="XP_027116638.1"/>
    </source>
</evidence>
<evidence type="ECO:0000313" key="5">
    <source>
        <dbReference type="Proteomes" id="UP001652660"/>
    </source>
</evidence>
<dbReference type="GO" id="GO:0046872">
    <property type="term" value="F:metal ion binding"/>
    <property type="evidence" value="ECO:0007669"/>
    <property type="project" value="UniProtKB-KW"/>
</dbReference>
<keyword evidence="5" id="KW-1185">Reference proteome</keyword>
<dbReference type="PANTHER" id="PTHR22814:SF320">
    <property type="entry name" value="OS01G0309800 PROTEIN"/>
    <property type="match status" value="1"/>
</dbReference>
<comment type="subcellular location">
    <subcellularLocation>
        <location evidence="1">Membrane</location>
        <topology evidence="1">Peripheral membrane protein</topology>
    </subcellularLocation>
</comment>
<evidence type="ECO:0000256" key="1">
    <source>
        <dbReference type="ARBA" id="ARBA00004170"/>
    </source>
</evidence>
<evidence type="ECO:0000256" key="2">
    <source>
        <dbReference type="ARBA" id="ARBA00022723"/>
    </source>
</evidence>
<gene>
    <name evidence="6" type="primary">LOC113734332</name>
</gene>
<dbReference type="Proteomes" id="UP001652660">
    <property type="component" value="Chromosome 3c"/>
</dbReference>
<dbReference type="AlphaFoldDB" id="A0A6P6WMI2"/>
<dbReference type="SUPFAM" id="SSF55008">
    <property type="entry name" value="HMA, heavy metal-associated domain"/>
    <property type="match status" value="1"/>
</dbReference>
<dbReference type="Pfam" id="PF00403">
    <property type="entry name" value="HMA"/>
    <property type="match status" value="1"/>
</dbReference>
<evidence type="ECO:0000259" key="4">
    <source>
        <dbReference type="PROSITE" id="PS50846"/>
    </source>
</evidence>
<dbReference type="GO" id="GO:0009626">
    <property type="term" value="P:plant-type hypersensitive response"/>
    <property type="evidence" value="ECO:0007669"/>
    <property type="project" value="UniProtKB-KW"/>
</dbReference>
<accession>A0A6P6WMI2</accession>
<name>A0A6P6WMI2_COFAR</name>
<keyword evidence="2" id="KW-0479">Metal-binding</keyword>
<dbReference type="CDD" id="cd00371">
    <property type="entry name" value="HMA"/>
    <property type="match status" value="1"/>
</dbReference>
<reference evidence="6" key="2">
    <citation type="submission" date="2025-08" db="UniProtKB">
        <authorList>
            <consortium name="RefSeq"/>
        </authorList>
    </citation>
    <scope>IDENTIFICATION</scope>
    <source>
        <tissue evidence="6">Leaves</tissue>
    </source>
</reference>
<dbReference type="Gene3D" id="3.30.70.100">
    <property type="match status" value="1"/>
</dbReference>
<feature type="region of interest" description="Disordered" evidence="3">
    <location>
        <begin position="140"/>
        <end position="223"/>
    </location>
</feature>
<feature type="compositionally biased region" description="Pro residues" evidence="3">
    <location>
        <begin position="187"/>
        <end position="203"/>
    </location>
</feature>
<evidence type="ECO:0000256" key="3">
    <source>
        <dbReference type="SAM" id="MobiDB-lite"/>
    </source>
</evidence>
<dbReference type="GeneID" id="113734332"/>
<dbReference type="InterPro" id="IPR006121">
    <property type="entry name" value="HMA_dom"/>
</dbReference>